<dbReference type="OrthoDB" id="1525222at2"/>
<protein>
    <recommendedName>
        <fullName evidence="1">DUF4296 domain-containing protein</fullName>
    </recommendedName>
</protein>
<keyword evidence="3" id="KW-1185">Reference proteome</keyword>
<organism evidence="2 3">
    <name type="scientific">Epilithonimonas bovis DSM 19482</name>
    <dbReference type="NCBI Taxonomy" id="1121284"/>
    <lineage>
        <taxon>Bacteria</taxon>
        <taxon>Pseudomonadati</taxon>
        <taxon>Bacteroidota</taxon>
        <taxon>Flavobacteriia</taxon>
        <taxon>Flavobacteriales</taxon>
        <taxon>Weeksellaceae</taxon>
        <taxon>Chryseobacterium group</taxon>
        <taxon>Epilithonimonas</taxon>
    </lineage>
</organism>
<evidence type="ECO:0000313" key="2">
    <source>
        <dbReference type="EMBL" id="SIT95497.1"/>
    </source>
</evidence>
<dbReference type="STRING" id="1121284.SAMN05660493_00144"/>
<accession>A0A1U7PS16</accession>
<name>A0A1U7PS16_9FLAO</name>
<sequence length="125" mass="14229">MKNLIWTVMVLLSVFSCGEALQKPAHILDEDKMAELIADFAINEQTFAIGGNINSENATRYILKKYNIKAELFTESYQYYMTKPDTMQDIFDQAEDIIKAKDPGAEAYINKKLKESGNLPSQVRQ</sequence>
<dbReference type="AlphaFoldDB" id="A0A1U7PS16"/>
<feature type="domain" description="DUF4296" evidence="1">
    <location>
        <begin position="24"/>
        <end position="101"/>
    </location>
</feature>
<dbReference type="InterPro" id="IPR025381">
    <property type="entry name" value="DUF4296"/>
</dbReference>
<dbReference type="Proteomes" id="UP000187261">
    <property type="component" value="Unassembled WGS sequence"/>
</dbReference>
<reference evidence="3" key="1">
    <citation type="submission" date="2016-10" db="EMBL/GenBank/DDBJ databases">
        <authorList>
            <person name="Varghese N."/>
            <person name="Submissions S."/>
        </authorList>
    </citation>
    <scope>NUCLEOTIDE SEQUENCE [LARGE SCALE GENOMIC DNA]</scope>
    <source>
        <strain evidence="3">DSM 19482</strain>
    </source>
</reference>
<proteinExistence type="predicted"/>
<dbReference type="EMBL" id="FTPU01000001">
    <property type="protein sequence ID" value="SIT95497.1"/>
    <property type="molecule type" value="Genomic_DNA"/>
</dbReference>
<gene>
    <name evidence="2" type="ORF">SAMN05660493_00144</name>
</gene>
<evidence type="ECO:0000259" key="1">
    <source>
        <dbReference type="Pfam" id="PF14129"/>
    </source>
</evidence>
<dbReference type="PROSITE" id="PS51257">
    <property type="entry name" value="PROKAR_LIPOPROTEIN"/>
    <property type="match status" value="1"/>
</dbReference>
<evidence type="ECO:0000313" key="3">
    <source>
        <dbReference type="Proteomes" id="UP000187261"/>
    </source>
</evidence>
<dbReference type="Pfam" id="PF14129">
    <property type="entry name" value="DUF4296"/>
    <property type="match status" value="1"/>
</dbReference>
<dbReference type="RefSeq" id="WP_076781530.1">
    <property type="nucleotide sequence ID" value="NZ_FTPU01000001.1"/>
</dbReference>